<dbReference type="AlphaFoldDB" id="A0AAE0UCB0"/>
<proteinExistence type="predicted"/>
<comment type="caution">
    <text evidence="3">The sequence shown here is derived from an EMBL/GenBank/DDBJ whole genome shotgun (WGS) entry which is preliminary data.</text>
</comment>
<reference evidence="3" key="2">
    <citation type="submission" date="2023-07" db="EMBL/GenBank/DDBJ databases">
        <authorList>
            <consortium name="Lawrence Berkeley National Laboratory"/>
            <person name="Haridas S."/>
            <person name="Hensen N."/>
            <person name="Bonometti L."/>
            <person name="Westerberg I."/>
            <person name="Brannstrom I.O."/>
            <person name="Guillou S."/>
            <person name="Cros-Aarteil S."/>
            <person name="Calhoun S."/>
            <person name="Kuo A."/>
            <person name="Mondo S."/>
            <person name="Pangilinan J."/>
            <person name="Riley R."/>
            <person name="LaButti K."/>
            <person name="Andreopoulos B."/>
            <person name="Lipzen A."/>
            <person name="Chen C."/>
            <person name="Yanf M."/>
            <person name="Daum C."/>
            <person name="Ng V."/>
            <person name="Clum A."/>
            <person name="Steindorff A."/>
            <person name="Ohm R."/>
            <person name="Martin F."/>
            <person name="Silar P."/>
            <person name="Natvig D."/>
            <person name="Lalanne C."/>
            <person name="Gautier V."/>
            <person name="Ament-velasquez S.L."/>
            <person name="Kruys A."/>
            <person name="Hutchinson M.I."/>
            <person name="Powell A.J."/>
            <person name="Barry K."/>
            <person name="Miller A.N."/>
            <person name="Grigoriev I.V."/>
            <person name="Debuchy R."/>
            <person name="Gladieux P."/>
            <person name="Thoren M.H."/>
            <person name="Johannesson H."/>
        </authorList>
    </citation>
    <scope>NUCLEOTIDE SEQUENCE</scope>
    <source>
        <strain evidence="3">FGSC 1904</strain>
    </source>
</reference>
<reference evidence="3" key="1">
    <citation type="journal article" date="2023" name="Mol. Phylogenet. Evol.">
        <title>Genome-scale phylogeny and comparative genomics of the fungal order Sordariales.</title>
        <authorList>
            <person name="Hensen N."/>
            <person name="Bonometti L."/>
            <person name="Westerberg I."/>
            <person name="Brannstrom I.O."/>
            <person name="Guillou S."/>
            <person name="Cros-Aarteil S."/>
            <person name="Calhoun S."/>
            <person name="Haridas S."/>
            <person name="Kuo A."/>
            <person name="Mondo S."/>
            <person name="Pangilinan J."/>
            <person name="Riley R."/>
            <person name="LaButti K."/>
            <person name="Andreopoulos B."/>
            <person name="Lipzen A."/>
            <person name="Chen C."/>
            <person name="Yan M."/>
            <person name="Daum C."/>
            <person name="Ng V."/>
            <person name="Clum A."/>
            <person name="Steindorff A."/>
            <person name="Ohm R.A."/>
            <person name="Martin F."/>
            <person name="Silar P."/>
            <person name="Natvig D.O."/>
            <person name="Lalanne C."/>
            <person name="Gautier V."/>
            <person name="Ament-Velasquez S.L."/>
            <person name="Kruys A."/>
            <person name="Hutchinson M.I."/>
            <person name="Powell A.J."/>
            <person name="Barry K."/>
            <person name="Miller A.N."/>
            <person name="Grigoriev I.V."/>
            <person name="Debuchy R."/>
            <person name="Gladieux P."/>
            <person name="Hiltunen Thoren M."/>
            <person name="Johannesson H."/>
        </authorList>
    </citation>
    <scope>NUCLEOTIDE SEQUENCE</scope>
    <source>
        <strain evidence="3">FGSC 1904</strain>
    </source>
</reference>
<organism evidence="3 4">
    <name type="scientific">Sordaria brevicollis</name>
    <dbReference type="NCBI Taxonomy" id="83679"/>
    <lineage>
        <taxon>Eukaryota</taxon>
        <taxon>Fungi</taxon>
        <taxon>Dikarya</taxon>
        <taxon>Ascomycota</taxon>
        <taxon>Pezizomycotina</taxon>
        <taxon>Sordariomycetes</taxon>
        <taxon>Sordariomycetidae</taxon>
        <taxon>Sordariales</taxon>
        <taxon>Sordariaceae</taxon>
        <taxon>Sordaria</taxon>
    </lineage>
</organism>
<dbReference type="Pfam" id="PF20233">
    <property type="entry name" value="DUF6590"/>
    <property type="match status" value="1"/>
</dbReference>
<name>A0AAE0UCB0_SORBR</name>
<evidence type="ECO:0000313" key="3">
    <source>
        <dbReference type="EMBL" id="KAK3398916.1"/>
    </source>
</evidence>
<evidence type="ECO:0000256" key="1">
    <source>
        <dbReference type="SAM" id="MobiDB-lite"/>
    </source>
</evidence>
<evidence type="ECO:0000313" key="4">
    <source>
        <dbReference type="Proteomes" id="UP001281003"/>
    </source>
</evidence>
<dbReference type="PANTHER" id="PTHR35391:SF5">
    <property type="entry name" value="DUF6590 DOMAIN-CONTAINING PROTEIN"/>
    <property type="match status" value="1"/>
</dbReference>
<feature type="domain" description="DUF6590" evidence="2">
    <location>
        <begin position="331"/>
        <end position="478"/>
    </location>
</feature>
<feature type="compositionally biased region" description="Basic residues" evidence="1">
    <location>
        <begin position="190"/>
        <end position="200"/>
    </location>
</feature>
<gene>
    <name evidence="3" type="ORF">B0T20DRAFT_391942</name>
</gene>
<protein>
    <recommendedName>
        <fullName evidence="2">DUF6590 domain-containing protein</fullName>
    </recommendedName>
</protein>
<dbReference type="PANTHER" id="PTHR35391">
    <property type="entry name" value="C2H2-TYPE DOMAIN-CONTAINING PROTEIN-RELATED"/>
    <property type="match status" value="1"/>
</dbReference>
<keyword evidence="4" id="KW-1185">Reference proteome</keyword>
<feature type="compositionally biased region" description="Basic and acidic residues" evidence="1">
    <location>
        <begin position="201"/>
        <end position="214"/>
    </location>
</feature>
<dbReference type="Proteomes" id="UP001281003">
    <property type="component" value="Unassembled WGS sequence"/>
</dbReference>
<sequence length="511" mass="56363">MSYNGKDQWSSGRAQESSTWSNTSNQYPTGQQDDRVNNLTNGLNATSLRLQQVYNQNVAYPTQTYQIPGLQTPQQQPYANIPLLYQPQFSPNQQYQATPFPSSAYLAPAYSNPALHEQYIEHAPSAHAHTTGNYTHRSQGSYSGDQTYLHAGLAYQNRTSPAIDKGRSADSGTKSRNRGSSDRGRDKGSGRSKTHGRAHSHRFEQSQADAEKDDPFYVQVTPLDEIAEIDSHESEVSGEKPEAVDQDTFLSGASVQNNNELGVGNDVSTDTTYSSATTYGNGISQQTMVQVNISSRGAVGISTGASYHNGLTNRAIYGPLDPRFKVHPSFKFCPGAVFKIEWAEPTGANLTEPSDETDLIQHTSPQSSFHQTIRRFIVVGTDEGSSTCVPILTYHKRACTKAGLKPRQHGVAYRAGSQPYLLEGEPVLGFDPIQIEMLDAPQETMAVESRVNYSKLMTIEHNYKVFFIGRVTPQDFHDIVIPAVDACWNAKNRGLATSDHHRHLSRGSIER</sequence>
<feature type="region of interest" description="Disordered" evidence="1">
    <location>
        <begin position="157"/>
        <end position="214"/>
    </location>
</feature>
<feature type="compositionally biased region" description="Basic and acidic residues" evidence="1">
    <location>
        <begin position="179"/>
        <end position="189"/>
    </location>
</feature>
<dbReference type="InterPro" id="IPR046497">
    <property type="entry name" value="DUF6590"/>
</dbReference>
<evidence type="ECO:0000259" key="2">
    <source>
        <dbReference type="Pfam" id="PF20233"/>
    </source>
</evidence>
<dbReference type="EMBL" id="JAUTDP010000005">
    <property type="protein sequence ID" value="KAK3398916.1"/>
    <property type="molecule type" value="Genomic_DNA"/>
</dbReference>
<feature type="region of interest" description="Disordered" evidence="1">
    <location>
        <begin position="1"/>
        <end position="39"/>
    </location>
</feature>
<accession>A0AAE0UCB0</accession>